<proteinExistence type="predicted"/>
<keyword evidence="3" id="KW-1185">Reference proteome</keyword>
<feature type="transmembrane region" description="Helical" evidence="1">
    <location>
        <begin position="12"/>
        <end position="33"/>
    </location>
</feature>
<dbReference type="AlphaFoldDB" id="A0A060HP12"/>
<evidence type="ECO:0000313" key="2">
    <source>
        <dbReference type="EMBL" id="AIC15311.1"/>
    </source>
</evidence>
<dbReference type="KEGG" id="nvn:NVIE_010830"/>
<evidence type="ECO:0000256" key="1">
    <source>
        <dbReference type="SAM" id="Phobius"/>
    </source>
</evidence>
<protein>
    <submittedName>
        <fullName evidence="2">Uncharacterized protein</fullName>
    </submittedName>
</protein>
<dbReference type="STRING" id="926571.NVIE_010830"/>
<keyword evidence="1" id="KW-0812">Transmembrane</keyword>
<gene>
    <name evidence="2" type="ORF">NVIE_010830</name>
</gene>
<evidence type="ECO:0000313" key="3">
    <source>
        <dbReference type="Proteomes" id="UP000027093"/>
    </source>
</evidence>
<reference evidence="2 3" key="1">
    <citation type="journal article" date="2014" name="Int. J. Syst. Evol. Microbiol.">
        <title>Nitrososphaera viennensis gen. nov., sp. nov., an aerobic and mesophilic, ammonia-oxidizing archaeon from soil and a member of the archaeal phylum Thaumarchaeota.</title>
        <authorList>
            <person name="Stieglmeier M."/>
            <person name="Klingl A."/>
            <person name="Alves R.J."/>
            <person name="Rittmann S.K."/>
            <person name="Melcher M."/>
            <person name="Leisch N."/>
            <person name="Schleper C."/>
        </authorList>
    </citation>
    <scope>NUCLEOTIDE SEQUENCE [LARGE SCALE GENOMIC DNA]</scope>
    <source>
        <strain evidence="2">EN76</strain>
    </source>
</reference>
<sequence length="170" mass="18579">MTANRTNKNNDGGFIILMLLMATTVMMTPSLVYNAAASTAKATNSIAISESNDNHQQLLTANTDRGTDVYTNNEAVIVSGTISRSILKEGESILSRVYYPDGTLYQQKAVGVLADGKYTYRVEMDDFLGIPAGEYRVVVSYADYQAETRFVHVIEYGENPEAVRVSSAVT</sequence>
<dbReference type="HOGENOM" id="CLU_1567213_0_0_2"/>
<dbReference type="Proteomes" id="UP000027093">
    <property type="component" value="Chromosome"/>
</dbReference>
<organism evidence="2 3">
    <name type="scientific">Nitrososphaera viennensis EN76</name>
    <dbReference type="NCBI Taxonomy" id="926571"/>
    <lineage>
        <taxon>Archaea</taxon>
        <taxon>Nitrososphaerota</taxon>
        <taxon>Nitrososphaeria</taxon>
        <taxon>Nitrososphaerales</taxon>
        <taxon>Nitrososphaeraceae</taxon>
        <taxon>Nitrososphaera</taxon>
    </lineage>
</organism>
<name>A0A060HP12_9ARCH</name>
<dbReference type="EMBL" id="CP007536">
    <property type="protein sequence ID" value="AIC15311.1"/>
    <property type="molecule type" value="Genomic_DNA"/>
</dbReference>
<accession>A0A060HP12</accession>
<keyword evidence="1" id="KW-0472">Membrane</keyword>
<keyword evidence="1" id="KW-1133">Transmembrane helix</keyword>